<dbReference type="Pfam" id="PF02620">
    <property type="entry name" value="YceD"/>
    <property type="match status" value="1"/>
</dbReference>
<name>A0A6B0YV38_9CHLR</name>
<accession>A0A6B0YV38</accession>
<dbReference type="EMBL" id="VXRG01000130">
    <property type="protein sequence ID" value="MXY94910.1"/>
    <property type="molecule type" value="Genomic_DNA"/>
</dbReference>
<protein>
    <submittedName>
        <fullName evidence="1">DUF177 domain-containing protein</fullName>
    </submittedName>
</protein>
<proteinExistence type="predicted"/>
<gene>
    <name evidence="1" type="ORF">F4Y42_15840</name>
</gene>
<dbReference type="InterPro" id="IPR003772">
    <property type="entry name" value="YceD"/>
</dbReference>
<evidence type="ECO:0000313" key="1">
    <source>
        <dbReference type="EMBL" id="MXY94910.1"/>
    </source>
</evidence>
<organism evidence="1">
    <name type="scientific">Caldilineaceae bacterium SB0664_bin_27</name>
    <dbReference type="NCBI Taxonomy" id="2605260"/>
    <lineage>
        <taxon>Bacteria</taxon>
        <taxon>Bacillati</taxon>
        <taxon>Chloroflexota</taxon>
        <taxon>Caldilineae</taxon>
        <taxon>Caldilineales</taxon>
        <taxon>Caldilineaceae</taxon>
    </lineage>
</organism>
<sequence>MELPGGLAGTGQEDRKMEFNVAQLMKEATGARREFVLDDDIADLDGGLTPLSNLTGDLELLRIHSGVLATGDFRVDLSLQCGRCLEPVSISAFVKFSESFRPLTDIQTGRFLSPEEFEGQAEDLTDEALLIDAQHILDITEVVRQNIWLSIPIVAACDYIDPASGARDPDACPKYLNLLSESALDGSADEQTPSEAKGIDPRWEALLSLQNESPSD</sequence>
<dbReference type="AlphaFoldDB" id="A0A6B0YV38"/>
<comment type="caution">
    <text evidence="1">The sequence shown here is derived from an EMBL/GenBank/DDBJ whole genome shotgun (WGS) entry which is preliminary data.</text>
</comment>
<reference evidence="1" key="1">
    <citation type="submission" date="2019-09" db="EMBL/GenBank/DDBJ databases">
        <title>Characterisation of the sponge microbiome using genome-centric metagenomics.</title>
        <authorList>
            <person name="Engelberts J.P."/>
            <person name="Robbins S.J."/>
            <person name="De Goeij J.M."/>
            <person name="Aranda M."/>
            <person name="Bell S.C."/>
            <person name="Webster N.S."/>
        </authorList>
    </citation>
    <scope>NUCLEOTIDE SEQUENCE</scope>
    <source>
        <strain evidence="1">SB0664_bin_27</strain>
    </source>
</reference>